<comment type="catalytic activity">
    <reaction evidence="1">
        <text>ATP + protein L-histidine = ADP + protein N-phospho-L-histidine.</text>
        <dbReference type="EC" id="2.7.13.3"/>
    </reaction>
</comment>
<dbReference type="OrthoDB" id="9768069at2"/>
<dbReference type="InterPro" id="IPR003594">
    <property type="entry name" value="HATPase_dom"/>
</dbReference>
<comment type="subcellular location">
    <subcellularLocation>
        <location evidence="2">Cell inner membrane</location>
        <topology evidence="2">Multi-pass membrane protein</topology>
    </subcellularLocation>
</comment>
<gene>
    <name evidence="8" type="ORF">FN976_22250</name>
</gene>
<dbReference type="Pfam" id="PF02518">
    <property type="entry name" value="HATPase_c"/>
    <property type="match status" value="1"/>
</dbReference>
<dbReference type="CDD" id="cd00082">
    <property type="entry name" value="HisKA"/>
    <property type="match status" value="1"/>
</dbReference>
<dbReference type="Pfam" id="PF00512">
    <property type="entry name" value="HisKA"/>
    <property type="match status" value="1"/>
</dbReference>
<dbReference type="GO" id="GO:0000155">
    <property type="term" value="F:phosphorelay sensor kinase activity"/>
    <property type="evidence" value="ECO:0007669"/>
    <property type="project" value="InterPro"/>
</dbReference>
<dbReference type="InterPro" id="IPR003661">
    <property type="entry name" value="HisK_dim/P_dom"/>
</dbReference>
<dbReference type="InterPro" id="IPR004358">
    <property type="entry name" value="Sig_transdc_His_kin-like_C"/>
</dbReference>
<dbReference type="SUPFAM" id="SSF55874">
    <property type="entry name" value="ATPase domain of HSP90 chaperone/DNA topoisomerase II/histidine kinase"/>
    <property type="match status" value="1"/>
</dbReference>
<dbReference type="SMART" id="SM00387">
    <property type="entry name" value="HATPase_c"/>
    <property type="match status" value="1"/>
</dbReference>
<evidence type="ECO:0000256" key="3">
    <source>
        <dbReference type="ARBA" id="ARBA00012438"/>
    </source>
</evidence>
<dbReference type="Proteomes" id="UP000318199">
    <property type="component" value="Unassembled WGS sequence"/>
</dbReference>
<dbReference type="PANTHER" id="PTHR43547:SF2">
    <property type="entry name" value="HYBRID SIGNAL TRANSDUCTION HISTIDINE KINASE C"/>
    <property type="match status" value="1"/>
</dbReference>
<evidence type="ECO:0000259" key="7">
    <source>
        <dbReference type="PROSITE" id="PS50109"/>
    </source>
</evidence>
<evidence type="ECO:0000256" key="5">
    <source>
        <dbReference type="ARBA" id="ARBA00022679"/>
    </source>
</evidence>
<dbReference type="PROSITE" id="PS50109">
    <property type="entry name" value="HIS_KIN"/>
    <property type="match status" value="1"/>
</dbReference>
<dbReference type="InterPro" id="IPR036097">
    <property type="entry name" value="HisK_dim/P_sf"/>
</dbReference>
<dbReference type="GO" id="GO:0005886">
    <property type="term" value="C:plasma membrane"/>
    <property type="evidence" value="ECO:0007669"/>
    <property type="project" value="UniProtKB-SubCell"/>
</dbReference>
<evidence type="ECO:0000313" key="8">
    <source>
        <dbReference type="EMBL" id="TWO68717.1"/>
    </source>
</evidence>
<dbReference type="SUPFAM" id="SSF47384">
    <property type="entry name" value="Homodimeric domain of signal transducing histidine kinase"/>
    <property type="match status" value="1"/>
</dbReference>
<keyword evidence="4" id="KW-0597">Phosphoprotein</keyword>
<feature type="domain" description="Histidine kinase" evidence="7">
    <location>
        <begin position="42"/>
        <end position="260"/>
    </location>
</feature>
<evidence type="ECO:0000313" key="9">
    <source>
        <dbReference type="Proteomes" id="UP000318199"/>
    </source>
</evidence>
<dbReference type="EC" id="2.7.13.3" evidence="3"/>
<dbReference type="CDD" id="cd00075">
    <property type="entry name" value="HATPase"/>
    <property type="match status" value="1"/>
</dbReference>
<evidence type="ECO:0000256" key="4">
    <source>
        <dbReference type="ARBA" id="ARBA00022553"/>
    </source>
</evidence>
<dbReference type="AlphaFoldDB" id="A0A562ZJZ8"/>
<name>A0A562ZJZ8_9BURK</name>
<proteinExistence type="predicted"/>
<protein>
    <recommendedName>
        <fullName evidence="3">histidine kinase</fullName>
        <ecNumber evidence="3">2.7.13.3</ecNumber>
    </recommendedName>
</protein>
<evidence type="ECO:0000256" key="6">
    <source>
        <dbReference type="ARBA" id="ARBA00022777"/>
    </source>
</evidence>
<reference evidence="8 9" key="1">
    <citation type="submission" date="2019-07" db="EMBL/GenBank/DDBJ databases">
        <title>Caenimonas sedimenti sp. nov., isolated from activated sludge.</title>
        <authorList>
            <person name="Xu J."/>
        </authorList>
    </citation>
    <scope>NUCLEOTIDE SEQUENCE [LARGE SCALE GENOMIC DNA]</scope>
    <source>
        <strain evidence="8 9">HX-9-20</strain>
    </source>
</reference>
<dbReference type="PRINTS" id="PR00344">
    <property type="entry name" value="BCTRLSENSOR"/>
</dbReference>
<accession>A0A562ZJZ8</accession>
<dbReference type="Gene3D" id="1.10.287.130">
    <property type="match status" value="1"/>
</dbReference>
<sequence>MTVPACEAAALRIENESLRLELARVTAAGRDAHLRQLSFLATIAHELRNPLMPLRLAALMLDGARNDDVAYAKHQATIKGQVAQITRLIGDLLEGSSIGAGKFRLERKLLDVGTVLDRVAETCQLSMDTRHQHFSVKRDPGALMVLGDAARLTQVFGNLLENSSRYTPEGGEISLSAATVGDCVVIAVKDNGIGITAQALPHVFDIFVRDARATMVNEIGLGVGLSVVRELVKAHEGGVVAHCAGEDAGSEFIVRLPIALANTRLSAVVQ</sequence>
<dbReference type="FunFam" id="3.30.565.10:FF:000006">
    <property type="entry name" value="Sensor histidine kinase WalK"/>
    <property type="match status" value="1"/>
</dbReference>
<keyword evidence="5" id="KW-0808">Transferase</keyword>
<dbReference type="RefSeq" id="WP_145895263.1">
    <property type="nucleotide sequence ID" value="NZ_VOBQ01000018.1"/>
</dbReference>
<dbReference type="SMART" id="SM00388">
    <property type="entry name" value="HisKA"/>
    <property type="match status" value="1"/>
</dbReference>
<keyword evidence="9" id="KW-1185">Reference proteome</keyword>
<evidence type="ECO:0000256" key="1">
    <source>
        <dbReference type="ARBA" id="ARBA00000085"/>
    </source>
</evidence>
<dbReference type="InterPro" id="IPR036890">
    <property type="entry name" value="HATPase_C_sf"/>
</dbReference>
<keyword evidence="6 8" id="KW-0418">Kinase</keyword>
<dbReference type="Gene3D" id="3.30.565.10">
    <property type="entry name" value="Histidine kinase-like ATPase, C-terminal domain"/>
    <property type="match status" value="1"/>
</dbReference>
<comment type="caution">
    <text evidence="8">The sequence shown here is derived from an EMBL/GenBank/DDBJ whole genome shotgun (WGS) entry which is preliminary data.</text>
</comment>
<evidence type="ECO:0000256" key="2">
    <source>
        <dbReference type="ARBA" id="ARBA00004429"/>
    </source>
</evidence>
<dbReference type="InterPro" id="IPR005467">
    <property type="entry name" value="His_kinase_dom"/>
</dbReference>
<organism evidence="8 9">
    <name type="scientific">Caenimonas sedimenti</name>
    <dbReference type="NCBI Taxonomy" id="2596921"/>
    <lineage>
        <taxon>Bacteria</taxon>
        <taxon>Pseudomonadati</taxon>
        <taxon>Pseudomonadota</taxon>
        <taxon>Betaproteobacteria</taxon>
        <taxon>Burkholderiales</taxon>
        <taxon>Comamonadaceae</taxon>
        <taxon>Caenimonas</taxon>
    </lineage>
</organism>
<dbReference type="PANTHER" id="PTHR43547">
    <property type="entry name" value="TWO-COMPONENT HISTIDINE KINASE"/>
    <property type="match status" value="1"/>
</dbReference>
<dbReference type="EMBL" id="VOBQ01000018">
    <property type="protein sequence ID" value="TWO68717.1"/>
    <property type="molecule type" value="Genomic_DNA"/>
</dbReference>